<gene>
    <name evidence="1" type="ORF">WM16_13440</name>
</gene>
<dbReference type="EMBL" id="LPLU01000082">
    <property type="protein sequence ID" value="KWK75702.1"/>
    <property type="molecule type" value="Genomic_DNA"/>
</dbReference>
<name>A0A125JUC6_9BURK</name>
<dbReference type="AlphaFoldDB" id="A0A125JUC6"/>
<evidence type="ECO:0000313" key="2">
    <source>
        <dbReference type="Proteomes" id="UP000065504"/>
    </source>
</evidence>
<evidence type="ECO:0000313" key="1">
    <source>
        <dbReference type="EMBL" id="KWK75702.1"/>
    </source>
</evidence>
<protein>
    <submittedName>
        <fullName evidence="1">Uncharacterized protein</fullName>
    </submittedName>
</protein>
<accession>A0A125JUC6</accession>
<comment type="caution">
    <text evidence="1">The sequence shown here is derived from an EMBL/GenBank/DDBJ whole genome shotgun (WGS) entry which is preliminary data.</text>
</comment>
<reference evidence="1 2" key="1">
    <citation type="submission" date="2015-11" db="EMBL/GenBank/DDBJ databases">
        <title>Expanding the genomic diversity of Burkholderia species for the development of highly accurate diagnostics.</title>
        <authorList>
            <person name="Sahl J."/>
            <person name="Keim P."/>
            <person name="Wagner D."/>
        </authorList>
    </citation>
    <scope>NUCLEOTIDE SEQUENCE [LARGE SCALE GENOMIC DNA]</scope>
    <source>
        <strain evidence="1 2">MSMB782WGS</strain>
    </source>
</reference>
<sequence>MYFWVLEEGQERMLIVLRPSEAAAAAQGVKPFPAFETWSRTHSMVLRTPYPDELDDPEVLLRNRLTMLRYLAASACECSAMRAGRRSWELVETV</sequence>
<organism evidence="1 2">
    <name type="scientific">Burkholderia ubonensis</name>
    <dbReference type="NCBI Taxonomy" id="101571"/>
    <lineage>
        <taxon>Bacteria</taxon>
        <taxon>Pseudomonadati</taxon>
        <taxon>Pseudomonadota</taxon>
        <taxon>Betaproteobacteria</taxon>
        <taxon>Burkholderiales</taxon>
        <taxon>Burkholderiaceae</taxon>
        <taxon>Burkholderia</taxon>
        <taxon>Burkholderia cepacia complex</taxon>
    </lineage>
</organism>
<proteinExistence type="predicted"/>
<dbReference type="Proteomes" id="UP000065504">
    <property type="component" value="Unassembled WGS sequence"/>
</dbReference>